<dbReference type="AlphaFoldDB" id="A0A1T4QGR9"/>
<dbReference type="EMBL" id="FUWY01000010">
    <property type="protein sequence ID" value="SKA02826.1"/>
    <property type="molecule type" value="Genomic_DNA"/>
</dbReference>
<evidence type="ECO:0000313" key="3">
    <source>
        <dbReference type="Proteomes" id="UP000243297"/>
    </source>
</evidence>
<dbReference type="RefSeq" id="WP_078712824.1">
    <property type="nucleotide sequence ID" value="NZ_FUWY01000010.1"/>
</dbReference>
<gene>
    <name evidence="2" type="ORF">SAMN02745191_0008</name>
</gene>
<dbReference type="STRING" id="118967.SAMN02745191_0008"/>
<keyword evidence="3" id="KW-1185">Reference proteome</keyword>
<feature type="transmembrane region" description="Helical" evidence="1">
    <location>
        <begin position="12"/>
        <end position="40"/>
    </location>
</feature>
<protein>
    <submittedName>
        <fullName evidence="2">Uncharacterized protein</fullName>
    </submittedName>
</protein>
<proteinExistence type="predicted"/>
<name>A0A1T4QGR9_9FIRM</name>
<accession>A0A1T4QGR9</accession>
<keyword evidence="1" id="KW-0812">Transmembrane</keyword>
<organism evidence="2 3">
    <name type="scientific">Anaerorhabdus furcosa</name>
    <dbReference type="NCBI Taxonomy" id="118967"/>
    <lineage>
        <taxon>Bacteria</taxon>
        <taxon>Bacillati</taxon>
        <taxon>Bacillota</taxon>
        <taxon>Erysipelotrichia</taxon>
        <taxon>Erysipelotrichales</taxon>
        <taxon>Erysipelotrichaceae</taxon>
        <taxon>Anaerorhabdus</taxon>
    </lineage>
</organism>
<dbReference type="Proteomes" id="UP000243297">
    <property type="component" value="Unassembled WGS sequence"/>
</dbReference>
<evidence type="ECO:0000256" key="1">
    <source>
        <dbReference type="SAM" id="Phobius"/>
    </source>
</evidence>
<sequence>MNLDVNQILVLLGTILFLSFISFIAIRVWVGFWDILIGFIKKLNPFRKKKEVKWTRIKEEISTHDE</sequence>
<keyword evidence="1" id="KW-1133">Transmembrane helix</keyword>
<evidence type="ECO:0000313" key="2">
    <source>
        <dbReference type="EMBL" id="SKA02826.1"/>
    </source>
</evidence>
<reference evidence="3" key="1">
    <citation type="submission" date="2017-02" db="EMBL/GenBank/DDBJ databases">
        <authorList>
            <person name="Varghese N."/>
            <person name="Submissions S."/>
        </authorList>
    </citation>
    <scope>NUCLEOTIDE SEQUENCE [LARGE SCALE GENOMIC DNA]</scope>
    <source>
        <strain evidence="3">ATCC 25662</strain>
    </source>
</reference>
<keyword evidence="1" id="KW-0472">Membrane</keyword>